<keyword evidence="1" id="KW-0732">Signal</keyword>
<evidence type="ECO:0000313" key="3">
    <source>
        <dbReference type="Proteomes" id="UP000494206"/>
    </source>
</evidence>
<name>A0A8S1EHB9_9PELO</name>
<feature type="chain" id="PRO_5035775061" evidence="1">
    <location>
        <begin position="17"/>
        <end position="220"/>
    </location>
</feature>
<evidence type="ECO:0000313" key="2">
    <source>
        <dbReference type="EMBL" id="CAB3400141.1"/>
    </source>
</evidence>
<gene>
    <name evidence="2" type="ORF">CBOVIS_LOCUS3142</name>
</gene>
<accession>A0A8S1EHB9</accession>
<sequence length="220" mass="24670">MRLLIILCILVSCGLAKPFDSKEDALNEIKNSYTHSSFESGAEEDSTENDENFGYIYDDNESVEDSPIAVIPPLVSYIPARGEMICSNNYDEVKVNYMTVYSEDERIGHFHFIDTLKFLQFEPDILGISESSNLTVEIHHTGCEPREVECWYNSNYTFSSDVIKNDVMEVGTIDLAKLEKVGVCEDDESDMGGFEIVMAIGNAVHSVITFPATLVKMLFS</sequence>
<protein>
    <submittedName>
        <fullName evidence="2">Uncharacterized protein</fullName>
    </submittedName>
</protein>
<reference evidence="2 3" key="1">
    <citation type="submission" date="2020-04" db="EMBL/GenBank/DDBJ databases">
        <authorList>
            <person name="Laetsch R D."/>
            <person name="Stevens L."/>
            <person name="Kumar S."/>
            <person name="Blaxter L. M."/>
        </authorList>
    </citation>
    <scope>NUCLEOTIDE SEQUENCE [LARGE SCALE GENOMIC DNA]</scope>
</reference>
<dbReference type="EMBL" id="CADEPM010000002">
    <property type="protein sequence ID" value="CAB3400141.1"/>
    <property type="molecule type" value="Genomic_DNA"/>
</dbReference>
<proteinExistence type="predicted"/>
<dbReference type="AlphaFoldDB" id="A0A8S1EHB9"/>
<organism evidence="2 3">
    <name type="scientific">Caenorhabditis bovis</name>
    <dbReference type="NCBI Taxonomy" id="2654633"/>
    <lineage>
        <taxon>Eukaryota</taxon>
        <taxon>Metazoa</taxon>
        <taxon>Ecdysozoa</taxon>
        <taxon>Nematoda</taxon>
        <taxon>Chromadorea</taxon>
        <taxon>Rhabditida</taxon>
        <taxon>Rhabditina</taxon>
        <taxon>Rhabditomorpha</taxon>
        <taxon>Rhabditoidea</taxon>
        <taxon>Rhabditidae</taxon>
        <taxon>Peloderinae</taxon>
        <taxon>Caenorhabditis</taxon>
    </lineage>
</organism>
<feature type="signal peptide" evidence="1">
    <location>
        <begin position="1"/>
        <end position="16"/>
    </location>
</feature>
<keyword evidence="3" id="KW-1185">Reference proteome</keyword>
<comment type="caution">
    <text evidence="2">The sequence shown here is derived from an EMBL/GenBank/DDBJ whole genome shotgun (WGS) entry which is preliminary data.</text>
</comment>
<evidence type="ECO:0000256" key="1">
    <source>
        <dbReference type="SAM" id="SignalP"/>
    </source>
</evidence>
<dbReference type="Proteomes" id="UP000494206">
    <property type="component" value="Unassembled WGS sequence"/>
</dbReference>